<keyword evidence="2 5" id="KW-0227">DNA damage</keyword>
<evidence type="ECO:0000256" key="7">
    <source>
        <dbReference type="SAM" id="MobiDB-lite"/>
    </source>
</evidence>
<evidence type="ECO:0000256" key="2">
    <source>
        <dbReference type="ARBA" id="ARBA00022763"/>
    </source>
</evidence>
<keyword evidence="10" id="KW-1185">Reference proteome</keyword>
<feature type="region of interest" description="Disordered" evidence="7">
    <location>
        <begin position="66"/>
        <end position="86"/>
    </location>
</feature>
<comment type="catalytic activity">
    <reaction evidence="5">
        <text>Hydrolyzes single-stranded DNA or mismatched double-stranded DNA and polynucleotides, releasing free uracil.</text>
        <dbReference type="EC" id="3.2.2.27"/>
    </reaction>
</comment>
<dbReference type="NCBIfam" id="NF003592">
    <property type="entry name" value="PRK05254.1-5"/>
    <property type="match status" value="1"/>
</dbReference>
<dbReference type="InterPro" id="IPR005122">
    <property type="entry name" value="Uracil-DNA_glycosylase-like"/>
</dbReference>
<evidence type="ECO:0000313" key="9">
    <source>
        <dbReference type="EMBL" id="KAF5392234.1"/>
    </source>
</evidence>
<dbReference type="AlphaFoldDB" id="A0A8H5HZ31"/>
<evidence type="ECO:0000256" key="1">
    <source>
        <dbReference type="ARBA" id="ARBA00008184"/>
    </source>
</evidence>
<comment type="subcellular location">
    <subcellularLocation>
        <location evidence="5">Mitochondrion</location>
    </subcellularLocation>
    <subcellularLocation>
        <location evidence="5">Nucleus</location>
    </subcellularLocation>
</comment>
<dbReference type="NCBIfam" id="TIGR00628">
    <property type="entry name" value="ung"/>
    <property type="match status" value="1"/>
</dbReference>
<dbReference type="InterPro" id="IPR002043">
    <property type="entry name" value="UDG_fam1"/>
</dbReference>
<dbReference type="GO" id="GO:0005739">
    <property type="term" value="C:mitochondrion"/>
    <property type="evidence" value="ECO:0007669"/>
    <property type="project" value="UniProtKB-SubCell"/>
</dbReference>
<evidence type="ECO:0000313" key="10">
    <source>
        <dbReference type="Proteomes" id="UP000518752"/>
    </source>
</evidence>
<dbReference type="InterPro" id="IPR036895">
    <property type="entry name" value="Uracil-DNA_glycosylase-like_sf"/>
</dbReference>
<evidence type="ECO:0000256" key="3">
    <source>
        <dbReference type="ARBA" id="ARBA00022801"/>
    </source>
</evidence>
<dbReference type="PANTHER" id="PTHR11264:SF0">
    <property type="entry name" value="URACIL-DNA GLYCOSYLASE"/>
    <property type="match status" value="1"/>
</dbReference>
<feature type="region of interest" description="Disordered" evidence="7">
    <location>
        <begin position="1"/>
        <end position="53"/>
    </location>
</feature>
<organism evidence="9 10">
    <name type="scientific">Collybiopsis confluens</name>
    <dbReference type="NCBI Taxonomy" id="2823264"/>
    <lineage>
        <taxon>Eukaryota</taxon>
        <taxon>Fungi</taxon>
        <taxon>Dikarya</taxon>
        <taxon>Basidiomycota</taxon>
        <taxon>Agaricomycotina</taxon>
        <taxon>Agaricomycetes</taxon>
        <taxon>Agaricomycetidae</taxon>
        <taxon>Agaricales</taxon>
        <taxon>Marasmiineae</taxon>
        <taxon>Omphalotaceae</taxon>
        <taxon>Collybiopsis</taxon>
    </lineage>
</organism>
<evidence type="ECO:0000259" key="8">
    <source>
        <dbReference type="SMART" id="SM00986"/>
    </source>
</evidence>
<dbReference type="Proteomes" id="UP000518752">
    <property type="component" value="Unassembled WGS sequence"/>
</dbReference>
<feature type="domain" description="Uracil-DNA glycosylase-like" evidence="8">
    <location>
        <begin position="173"/>
        <end position="382"/>
    </location>
</feature>
<dbReference type="SUPFAM" id="SSF52141">
    <property type="entry name" value="Uracil-DNA glycosylase-like"/>
    <property type="match status" value="1"/>
</dbReference>
<dbReference type="SMART" id="SM00987">
    <property type="entry name" value="UreE_C"/>
    <property type="match status" value="1"/>
</dbReference>
<name>A0A8H5HZ31_9AGAR</name>
<feature type="compositionally biased region" description="Low complexity" evidence="7">
    <location>
        <begin position="77"/>
        <end position="86"/>
    </location>
</feature>
<sequence>MSDEEQVEYYEDLAPSSSPATSLTLAPPSSPSPVASSPPASSPAGSVSKPTKTAVKRQMAITDLFQNSTPNSKRLKTSASLTSVSSSPTKLNSIPFSMKTFQDSLNEEQAKYLRLECEAMGKSWLKLLQEEIKKPYFIALKRFLWTAGVQGPHDSPLPLKVYPSPRDIYTWSQLTPLGKVKVVVIGQDPYPGPNQAHGLCFSVRMGIPVPPSLINIYAEIKQEYPKFEPPKHGHLAAWASAGVLMLNSCLTVQARQANSHSDKGWEKFTDKVIECVDKYGGASIKSGSSAEASGIGRGVVILAWGAFAEKRVAKLDKIPTMSHPTAPDLISATRCFNARFECSLLRTRQTKHLILKSAHPSPRSAHKGFLGNGHFRAANDWLRIKYGPEGPVDWCRLDVDGPLEPTVLD</sequence>
<dbReference type="OrthoDB" id="10031947at2759"/>
<protein>
    <recommendedName>
        <fullName evidence="5">Uracil-DNA glycosylase</fullName>
        <shortName evidence="5">UDG</shortName>
        <ecNumber evidence="5">3.2.2.27</ecNumber>
    </recommendedName>
</protein>
<dbReference type="PANTHER" id="PTHR11264">
    <property type="entry name" value="URACIL-DNA GLYCOSYLASE"/>
    <property type="match status" value="1"/>
</dbReference>
<dbReference type="EMBL" id="JAACJN010000006">
    <property type="protein sequence ID" value="KAF5392234.1"/>
    <property type="molecule type" value="Genomic_DNA"/>
</dbReference>
<dbReference type="EC" id="3.2.2.27" evidence="5"/>
<evidence type="ECO:0000256" key="4">
    <source>
        <dbReference type="ARBA" id="ARBA00023204"/>
    </source>
</evidence>
<dbReference type="SMART" id="SM00986">
    <property type="entry name" value="UDG"/>
    <property type="match status" value="1"/>
</dbReference>
<feature type="active site" description="Proton acceptor" evidence="5 6">
    <location>
        <position position="188"/>
    </location>
</feature>
<evidence type="ECO:0000256" key="6">
    <source>
        <dbReference type="PROSITE-ProRule" id="PRU10072"/>
    </source>
</evidence>
<dbReference type="GO" id="GO:0097510">
    <property type="term" value="P:base-excision repair, AP site formation via deaminated base removal"/>
    <property type="evidence" value="ECO:0007669"/>
    <property type="project" value="TreeGrafter"/>
</dbReference>
<proteinExistence type="inferred from homology"/>
<dbReference type="Gene3D" id="3.40.470.10">
    <property type="entry name" value="Uracil-DNA glycosylase-like domain"/>
    <property type="match status" value="1"/>
</dbReference>
<gene>
    <name evidence="5" type="primary">UNG1</name>
    <name evidence="9" type="ORF">D9757_001517</name>
</gene>
<comment type="caution">
    <text evidence="9">The sequence shown here is derived from an EMBL/GenBank/DDBJ whole genome shotgun (WGS) entry which is preliminary data.</text>
</comment>
<dbReference type="InterPro" id="IPR018085">
    <property type="entry name" value="Ura-DNA_Glyclase_AS"/>
</dbReference>
<dbReference type="CDD" id="cd10027">
    <property type="entry name" value="UDG-F1-like"/>
    <property type="match status" value="1"/>
</dbReference>
<keyword evidence="5" id="KW-0496">Mitochondrion</keyword>
<dbReference type="GO" id="GO:0004844">
    <property type="term" value="F:uracil DNA N-glycosylase activity"/>
    <property type="evidence" value="ECO:0007669"/>
    <property type="project" value="UniProtKB-UniRule"/>
</dbReference>
<keyword evidence="4 5" id="KW-0234">DNA repair</keyword>
<keyword evidence="3 5" id="KW-0378">Hydrolase</keyword>
<reference evidence="9 10" key="1">
    <citation type="journal article" date="2020" name="ISME J.">
        <title>Uncovering the hidden diversity of litter-decomposition mechanisms in mushroom-forming fungi.</title>
        <authorList>
            <person name="Floudas D."/>
            <person name="Bentzer J."/>
            <person name="Ahren D."/>
            <person name="Johansson T."/>
            <person name="Persson P."/>
            <person name="Tunlid A."/>
        </authorList>
    </citation>
    <scope>NUCLEOTIDE SEQUENCE [LARGE SCALE GENOMIC DNA]</scope>
    <source>
        <strain evidence="9 10">CBS 406.79</strain>
    </source>
</reference>
<accession>A0A8H5HZ31</accession>
<comment type="function">
    <text evidence="5">Excises uracil residues from the DNA which can arise as a result of misincorporation of dUMP residues by DNA polymerase or due to deamination of cytosine.</text>
</comment>
<dbReference type="HAMAP" id="MF_00148">
    <property type="entry name" value="UDG"/>
    <property type="match status" value="1"/>
</dbReference>
<dbReference type="Pfam" id="PF03167">
    <property type="entry name" value="UDG"/>
    <property type="match status" value="1"/>
</dbReference>
<dbReference type="GO" id="GO:0005634">
    <property type="term" value="C:nucleus"/>
    <property type="evidence" value="ECO:0007669"/>
    <property type="project" value="UniProtKB-SubCell"/>
</dbReference>
<comment type="similarity">
    <text evidence="1 5">Belongs to the uracil-DNA glycosylase (UDG) superfamily. UNG family.</text>
</comment>
<keyword evidence="5" id="KW-0539">Nucleus</keyword>
<feature type="compositionally biased region" description="Acidic residues" evidence="7">
    <location>
        <begin position="1"/>
        <end position="11"/>
    </location>
</feature>
<feature type="compositionally biased region" description="Low complexity" evidence="7">
    <location>
        <begin position="14"/>
        <end position="48"/>
    </location>
</feature>
<evidence type="ECO:0000256" key="5">
    <source>
        <dbReference type="HAMAP-Rule" id="MF_03166"/>
    </source>
</evidence>
<dbReference type="PROSITE" id="PS00130">
    <property type="entry name" value="U_DNA_GLYCOSYLASE"/>
    <property type="match status" value="1"/>
</dbReference>